<evidence type="ECO:0000313" key="2">
    <source>
        <dbReference type="EMBL" id="AWT60938.1"/>
    </source>
</evidence>
<dbReference type="Pfam" id="PF13088">
    <property type="entry name" value="BNR_2"/>
    <property type="match status" value="1"/>
</dbReference>
<dbReference type="InterPro" id="IPR036278">
    <property type="entry name" value="Sialidase_sf"/>
</dbReference>
<dbReference type="KEGG" id="mtar:DF168_02163"/>
<sequence>MLKIIDTGIVSREAGRGAFMPVITILPDGSWIASQHVGEELGSPDNHIEVLRSSDGGATWANTGSIHPGGGLPDDGWCYRAPRISVVPDGRLVMEATRFEIGEKLFELETEALQRPEMLLFWSSNLGLTWSGPQVVPVDLPKDRYTWNGAGSLLQLSSDRWAYPLETWKPEGFEGPPDQKAGMVFSSDQGRTWGEFTVVADDPTGELLWWDQMQTVLPDGRIYTMIWAHRYGTSEDLVNHWTISEDQGKTWSEPRPTNLRGQVCSPVALSDGRVAAIYNFRHDPQGIHVSLTSDLENFDVENKVVVWDAGGEATFGEPETDNFLAEHMKIAFGRPAGLLLPNGDLLTFFWCTSKEVTETRWVKVRVD</sequence>
<dbReference type="AlphaFoldDB" id="A0A2Z4AI81"/>
<dbReference type="Gene3D" id="2.120.10.10">
    <property type="match status" value="1"/>
</dbReference>
<evidence type="ECO:0000313" key="3">
    <source>
        <dbReference type="Proteomes" id="UP000247465"/>
    </source>
</evidence>
<evidence type="ECO:0000259" key="1">
    <source>
        <dbReference type="Pfam" id="PF13088"/>
    </source>
</evidence>
<protein>
    <recommendedName>
        <fullName evidence="1">Sialidase domain-containing protein</fullName>
    </recommendedName>
</protein>
<name>A0A2Z4AI81_9BACT</name>
<reference evidence="2 3" key="1">
    <citation type="submission" date="2018-06" db="EMBL/GenBank/DDBJ databases">
        <title>Draft Genome Sequence of a Novel Marine Bacterium Related to the Verrucomicrobia.</title>
        <authorList>
            <person name="Vosseberg J."/>
            <person name="Martijn J."/>
            <person name="Ettema T.J.G."/>
        </authorList>
    </citation>
    <scope>NUCLEOTIDE SEQUENCE [LARGE SCALE GENOMIC DNA]</scope>
    <source>
        <strain evidence="2">TARA_B100001123</strain>
    </source>
</reference>
<proteinExistence type="predicted"/>
<accession>A0A2Z4AI81</accession>
<dbReference type="EMBL" id="CP029803">
    <property type="protein sequence ID" value="AWT60938.1"/>
    <property type="molecule type" value="Genomic_DNA"/>
</dbReference>
<organism evidence="2 3">
    <name type="scientific">Candidatus Moanibacter tarae</name>
    <dbReference type="NCBI Taxonomy" id="2200854"/>
    <lineage>
        <taxon>Bacteria</taxon>
        <taxon>Pseudomonadati</taxon>
        <taxon>Verrucomicrobiota</taxon>
        <taxon>Opitutia</taxon>
        <taxon>Puniceicoccales</taxon>
        <taxon>Puniceicoccales incertae sedis</taxon>
        <taxon>Candidatus Moanibacter</taxon>
    </lineage>
</organism>
<gene>
    <name evidence="2" type="ORF">DF168_02163</name>
</gene>
<feature type="domain" description="Sialidase" evidence="1">
    <location>
        <begin position="117"/>
        <end position="283"/>
    </location>
</feature>
<dbReference type="SUPFAM" id="SSF50939">
    <property type="entry name" value="Sialidases"/>
    <property type="match status" value="1"/>
</dbReference>
<dbReference type="Proteomes" id="UP000247465">
    <property type="component" value="Chromosome"/>
</dbReference>
<dbReference type="InterPro" id="IPR011040">
    <property type="entry name" value="Sialidase"/>
</dbReference>
<dbReference type="CDD" id="cd15482">
    <property type="entry name" value="Sialidase_non-viral"/>
    <property type="match status" value="1"/>
</dbReference>